<dbReference type="GO" id="GO:0004489">
    <property type="term" value="F:methylenetetrahydrofolate reductase [NAD(P)H] activity"/>
    <property type="evidence" value="ECO:0007669"/>
    <property type="project" value="TreeGrafter"/>
</dbReference>
<dbReference type="Proteomes" id="UP001374584">
    <property type="component" value="Unassembled WGS sequence"/>
</dbReference>
<dbReference type="PANTHER" id="PTHR45754:SF3">
    <property type="entry name" value="METHYLENETETRAHYDROFOLATE REDUCTASE (NADPH)"/>
    <property type="match status" value="1"/>
</dbReference>
<accession>A0AAN9MR57</accession>
<dbReference type="AlphaFoldDB" id="A0AAN9MR57"/>
<keyword evidence="3" id="KW-1185">Reference proteome</keyword>
<dbReference type="PANTHER" id="PTHR45754">
    <property type="entry name" value="METHYLENETETRAHYDROFOLATE REDUCTASE"/>
    <property type="match status" value="1"/>
</dbReference>
<gene>
    <name evidence="2" type="ORF">VNO80_15937</name>
</gene>
<reference evidence="2 3" key="1">
    <citation type="submission" date="2024-01" db="EMBL/GenBank/DDBJ databases">
        <title>The genomes of 5 underutilized Papilionoideae crops provide insights into root nodulation and disease resistanc.</title>
        <authorList>
            <person name="Jiang F."/>
        </authorList>
    </citation>
    <scope>NUCLEOTIDE SEQUENCE [LARGE SCALE GENOMIC DNA]</scope>
    <source>
        <strain evidence="2">JINMINGXINNONG_FW02</strain>
        <tissue evidence="2">Leaves</tissue>
    </source>
</reference>
<evidence type="ECO:0000313" key="2">
    <source>
        <dbReference type="EMBL" id="KAK7356662.1"/>
    </source>
</evidence>
<dbReference type="InterPro" id="IPR053806">
    <property type="entry name" value="MTHFR_C"/>
</dbReference>
<sequence>MPWLCFCVWFEGLAENFPGPYKDEVREGEVLTLWSRGWIRFHLGTEMTNRPKGYISRTIGWDQYPHGRCGDSCNPSYGALTDYQFMRPCARDKKLIEEWVVPLKSIEDIYERFRMCCIGKLRSNPWSELDGLQPETKIINEQLERINTKDFLTINSQPAVNGEKSDSPTIGWGGPGGYVYQKANVEFFCSKEKLDTLVDKQKVFLICQTNNQIRAKRDSTYYNNEIEKTGIQ</sequence>
<evidence type="ECO:0000313" key="3">
    <source>
        <dbReference type="Proteomes" id="UP001374584"/>
    </source>
</evidence>
<feature type="domain" description="MTHFR SAM-binding regulatory" evidence="1">
    <location>
        <begin position="48"/>
        <end position="205"/>
    </location>
</feature>
<evidence type="ECO:0000259" key="1">
    <source>
        <dbReference type="Pfam" id="PF21895"/>
    </source>
</evidence>
<protein>
    <recommendedName>
        <fullName evidence="1">MTHFR SAM-binding regulatory domain-containing protein</fullName>
    </recommendedName>
</protein>
<proteinExistence type="predicted"/>
<dbReference type="GO" id="GO:0071949">
    <property type="term" value="F:FAD binding"/>
    <property type="evidence" value="ECO:0007669"/>
    <property type="project" value="TreeGrafter"/>
</dbReference>
<comment type="caution">
    <text evidence="2">The sequence shown here is derived from an EMBL/GenBank/DDBJ whole genome shotgun (WGS) entry which is preliminary data.</text>
</comment>
<dbReference type="GO" id="GO:0005829">
    <property type="term" value="C:cytosol"/>
    <property type="evidence" value="ECO:0007669"/>
    <property type="project" value="TreeGrafter"/>
</dbReference>
<dbReference type="EMBL" id="JAYMYR010000006">
    <property type="protein sequence ID" value="KAK7356662.1"/>
    <property type="molecule type" value="Genomic_DNA"/>
</dbReference>
<dbReference type="Pfam" id="PF21895">
    <property type="entry name" value="MTHFR_C"/>
    <property type="match status" value="1"/>
</dbReference>
<organism evidence="2 3">
    <name type="scientific">Phaseolus coccineus</name>
    <name type="common">Scarlet runner bean</name>
    <name type="synonym">Phaseolus multiflorus</name>
    <dbReference type="NCBI Taxonomy" id="3886"/>
    <lineage>
        <taxon>Eukaryota</taxon>
        <taxon>Viridiplantae</taxon>
        <taxon>Streptophyta</taxon>
        <taxon>Embryophyta</taxon>
        <taxon>Tracheophyta</taxon>
        <taxon>Spermatophyta</taxon>
        <taxon>Magnoliopsida</taxon>
        <taxon>eudicotyledons</taxon>
        <taxon>Gunneridae</taxon>
        <taxon>Pentapetalae</taxon>
        <taxon>rosids</taxon>
        <taxon>fabids</taxon>
        <taxon>Fabales</taxon>
        <taxon>Fabaceae</taxon>
        <taxon>Papilionoideae</taxon>
        <taxon>50 kb inversion clade</taxon>
        <taxon>NPAAA clade</taxon>
        <taxon>indigoferoid/millettioid clade</taxon>
        <taxon>Phaseoleae</taxon>
        <taxon>Phaseolus</taxon>
    </lineage>
</organism>
<name>A0AAN9MR57_PHACN</name>
<dbReference type="GO" id="GO:0035999">
    <property type="term" value="P:tetrahydrofolate interconversion"/>
    <property type="evidence" value="ECO:0007669"/>
    <property type="project" value="TreeGrafter"/>
</dbReference>
<dbReference type="GO" id="GO:0009086">
    <property type="term" value="P:methionine biosynthetic process"/>
    <property type="evidence" value="ECO:0007669"/>
    <property type="project" value="TreeGrafter"/>
</dbReference>